<organism evidence="2">
    <name type="scientific">Salmonella enterica subsp. enterica serovar Typhimurium var. 5-</name>
    <dbReference type="NCBI Taxonomy" id="1620419"/>
    <lineage>
        <taxon>Bacteria</taxon>
        <taxon>Pseudomonadati</taxon>
        <taxon>Pseudomonadota</taxon>
        <taxon>Gammaproteobacteria</taxon>
        <taxon>Enterobacterales</taxon>
        <taxon>Enterobacteriaceae</taxon>
        <taxon>Salmonella</taxon>
    </lineage>
</organism>
<dbReference type="SUPFAM" id="SSF56112">
    <property type="entry name" value="Protein kinase-like (PK-like)"/>
    <property type="match status" value="1"/>
</dbReference>
<dbReference type="Pfam" id="PF01636">
    <property type="entry name" value="APH"/>
    <property type="match status" value="1"/>
</dbReference>
<sequence length="150" mass="16817">IRESPLASVERLYDKLKEKVFPYISIQSQLSVSQGFELFIKHQEKKIASTALIHGDFGASNILWDSIKGEITGVIDFGGSGPGDPAYDFAGLLSSYGEEFFNQCIDLYPEGQQIKDRVNFYRSTFALQEALHGIENNDDMALKNGIRNYI</sequence>
<reference evidence="2" key="2">
    <citation type="submission" date="2018-07" db="EMBL/GenBank/DDBJ databases">
        <authorList>
            <consortium name="NCBI Pathogen Detection Project"/>
        </authorList>
    </citation>
    <scope>NUCLEOTIDE SEQUENCE</scope>
    <source>
        <strain evidence="2">N26921</strain>
    </source>
</reference>
<accession>A0A740Q1C5</accession>
<dbReference type="InterPro" id="IPR002575">
    <property type="entry name" value="Aminoglycoside_PTrfase"/>
</dbReference>
<dbReference type="GO" id="GO:0016740">
    <property type="term" value="F:transferase activity"/>
    <property type="evidence" value="ECO:0007669"/>
    <property type="project" value="UniProtKB-KW"/>
</dbReference>
<protein>
    <submittedName>
        <fullName evidence="2">Phosphotransferase</fullName>
    </submittedName>
</protein>
<evidence type="ECO:0000313" key="2">
    <source>
        <dbReference type="EMBL" id="HAF0292538.1"/>
    </source>
</evidence>
<comment type="caution">
    <text evidence="2">The sequence shown here is derived from an EMBL/GenBank/DDBJ whole genome shotgun (WGS) entry which is preliminary data.</text>
</comment>
<name>A0A740Q1C5_SALTM</name>
<feature type="domain" description="Aminoglycoside phosphotransferase" evidence="1">
    <location>
        <begin position="39"/>
        <end position="112"/>
    </location>
</feature>
<dbReference type="Gene3D" id="3.90.1200.10">
    <property type="match status" value="1"/>
</dbReference>
<gene>
    <name evidence="2" type="ORF">G9C53_004938</name>
</gene>
<feature type="non-terminal residue" evidence="2">
    <location>
        <position position="1"/>
    </location>
</feature>
<dbReference type="AlphaFoldDB" id="A0A740Q1C5"/>
<proteinExistence type="predicted"/>
<evidence type="ECO:0000259" key="1">
    <source>
        <dbReference type="Pfam" id="PF01636"/>
    </source>
</evidence>
<dbReference type="EMBL" id="DAATVL010000062">
    <property type="protein sequence ID" value="HAF0292538.1"/>
    <property type="molecule type" value="Genomic_DNA"/>
</dbReference>
<reference evidence="2" key="1">
    <citation type="journal article" date="2018" name="Genome Biol.">
        <title>SKESA: strategic k-mer extension for scrupulous assemblies.</title>
        <authorList>
            <person name="Souvorov A."/>
            <person name="Agarwala R."/>
            <person name="Lipman D.J."/>
        </authorList>
    </citation>
    <scope>NUCLEOTIDE SEQUENCE</scope>
    <source>
        <strain evidence="2">N26921</strain>
    </source>
</reference>
<keyword evidence="2" id="KW-0808">Transferase</keyword>
<dbReference type="InterPro" id="IPR011009">
    <property type="entry name" value="Kinase-like_dom_sf"/>
</dbReference>